<evidence type="ECO:0000313" key="1">
    <source>
        <dbReference type="EMBL" id="MEF3367875.1"/>
    </source>
</evidence>
<dbReference type="InterPro" id="IPR038301">
    <property type="entry name" value="AraC-like_sf"/>
</dbReference>
<comment type="caution">
    <text evidence="1">The sequence shown here is derived from an EMBL/GenBank/DDBJ whole genome shotgun (WGS) entry which is preliminary data.</text>
</comment>
<organism evidence="1 2">
    <name type="scientific">Methylocystis borbori</name>
    <dbReference type="NCBI Taxonomy" id="3118750"/>
    <lineage>
        <taxon>Bacteria</taxon>
        <taxon>Pseudomonadati</taxon>
        <taxon>Pseudomonadota</taxon>
        <taxon>Alphaproteobacteria</taxon>
        <taxon>Hyphomicrobiales</taxon>
        <taxon>Methylocystaceae</taxon>
        <taxon>Methylocystis</taxon>
    </lineage>
</organism>
<dbReference type="Gene3D" id="1.10.8.930">
    <property type="entry name" value="Protein of unknown function DUF1465"/>
    <property type="match status" value="1"/>
</dbReference>
<dbReference type="Pfam" id="PF07323">
    <property type="entry name" value="DUF1465"/>
    <property type="match status" value="1"/>
</dbReference>
<protein>
    <submittedName>
        <fullName evidence="1">DUF1465 family protein</fullName>
    </submittedName>
</protein>
<gene>
    <name evidence="1" type="ORF">V3H18_15180</name>
</gene>
<accession>A0ABU7XKH3</accession>
<reference evidence="1 2" key="1">
    <citation type="submission" date="2024-02" db="EMBL/GenBank/DDBJ databases">
        <authorList>
            <person name="Grouzdev D."/>
        </authorList>
    </citation>
    <scope>NUCLEOTIDE SEQUENCE [LARGE SCALE GENOMIC DNA]</scope>
    <source>
        <strain evidence="1 2">9N</strain>
    </source>
</reference>
<keyword evidence="2" id="KW-1185">Reference proteome</keyword>
<dbReference type="InterPro" id="IPR010848">
    <property type="entry name" value="DUF1465"/>
</dbReference>
<evidence type="ECO:0000313" key="2">
    <source>
        <dbReference type="Proteomes" id="UP001350748"/>
    </source>
</evidence>
<dbReference type="EMBL" id="JAZHYN010000063">
    <property type="protein sequence ID" value="MEF3367875.1"/>
    <property type="molecule type" value="Genomic_DNA"/>
</dbReference>
<dbReference type="RefSeq" id="WP_332082909.1">
    <property type="nucleotide sequence ID" value="NZ_JAZHYN010000063.1"/>
</dbReference>
<dbReference type="Proteomes" id="UP001350748">
    <property type="component" value="Unassembled WGS sequence"/>
</dbReference>
<proteinExistence type="predicted"/>
<name>A0ABU7XKH3_9HYPH</name>
<sequence length="179" mass="19754">MGRAKDSAGKTPEPVSFAEKLACSEAFGAIFREGMGLVEEAAAYLDGQGREEAKALPRAEALAYAAESMRLTTRLMQIASWLLLQRAVNQGELTRSQSASEKHRVKLNQQELATEPDLFERLPQRLRDLSLHSLRLQARIIHLDQLIYAPPAPLAARPVIPASPIEAQLARLREAFAQS</sequence>